<dbReference type="Gene3D" id="3.40.50.200">
    <property type="entry name" value="Peptidase S8/S53 domain"/>
    <property type="match status" value="1"/>
</dbReference>
<feature type="domain" description="Peptidase S8/S53" evidence="8">
    <location>
        <begin position="80"/>
        <end position="370"/>
    </location>
</feature>
<dbReference type="RefSeq" id="WP_068302632.1">
    <property type="nucleotide sequence ID" value="NZ_FNAK01000003.1"/>
</dbReference>
<organism evidence="9 10">
    <name type="scientific">Kordiimonas lacus</name>
    <dbReference type="NCBI Taxonomy" id="637679"/>
    <lineage>
        <taxon>Bacteria</taxon>
        <taxon>Pseudomonadati</taxon>
        <taxon>Pseudomonadota</taxon>
        <taxon>Alphaproteobacteria</taxon>
        <taxon>Kordiimonadales</taxon>
        <taxon>Kordiimonadaceae</taxon>
        <taxon>Kordiimonas</taxon>
    </lineage>
</organism>
<dbReference type="PROSITE" id="PS51257">
    <property type="entry name" value="PROKAR_LIPOPROTEIN"/>
    <property type="match status" value="1"/>
</dbReference>
<evidence type="ECO:0000313" key="9">
    <source>
        <dbReference type="EMBL" id="SDD89899.1"/>
    </source>
</evidence>
<accession>A0A1G6YHM4</accession>
<keyword evidence="5 6" id="KW-0720">Serine protease</keyword>
<dbReference type="PANTHER" id="PTHR43806:SF11">
    <property type="entry name" value="CEREVISIN-RELATED"/>
    <property type="match status" value="1"/>
</dbReference>
<dbReference type="GO" id="GO:0006508">
    <property type="term" value="P:proteolysis"/>
    <property type="evidence" value="ECO:0007669"/>
    <property type="project" value="UniProtKB-KW"/>
</dbReference>
<reference evidence="9 10" key="1">
    <citation type="submission" date="2016-10" db="EMBL/GenBank/DDBJ databases">
        <authorList>
            <person name="de Groot N.N."/>
        </authorList>
    </citation>
    <scope>NUCLEOTIDE SEQUENCE [LARGE SCALE GENOMIC DNA]</scope>
    <source>
        <strain evidence="9 10">CGMCC 1.9109</strain>
    </source>
</reference>
<dbReference type="PRINTS" id="PR00723">
    <property type="entry name" value="SUBTILISIN"/>
</dbReference>
<sequence length="790" mass="83654">MRHHFSWLKFAGLLAASTTLAACGGSSSPRLAPVIPTVVTPPEQPPLDGNPDDFKTDEYNRSWGLDAINAASAYAKGYTGEGVTIGLVDFNFDFTSNELNFHSASRDADPDLRAIYEAQFDRPASTQPHGQAVAVTAAGVKNDSDTHGVAYDAEVIAVDFFSGVRSYQTTENGIRYTVSNPYLYAFENGARVINKSLGFDEDDVVSNLPDVDERYTLEFETTAIEAGALIVSSAGNNYDPEPSLSNLEAIERLAERGILNSGPGALIIAGAVDEDLEISDFSDRAGNGPARFHFLVAPGERVVVPWVTEAEGPGLYFLSGTSFSAPHITGAAALILDRWPSLTAREVADILFETATDLGEAGVDNVYGHGLLNLDAALQPTGQAKVAIKAGAQPVADSAILLGSAFGDAEDLNRGLSNIMILDSYGRDFQMDASGLVQGSTEKRLLEGALNLRRDQQASSIGLGGMALNYSLTRERDHAPAFALTGQAEHSFDPVVDASFEFTGTLGDTLWAIGTGRSLTDALRRQPVDYRTGHTLSATGANTSPLPDNGGSYMAVGQPVGDSSMLWVGLSFDEDSGTDRHPVKAFRTDSRTQSVGARFEHFTAHATWALEAGLAHEDGGLLGSRSAGGLSLAGGADTTWLGTSGTWFISDNISASVSGTATMTHPSARTGSLFDDVGTILGTSFTARLTAMDVISGADQLSLTLHQPLRVESATARLTVGDRLDVEGNVLFTERQLSLAPSSRELALELAYRTQMGGWLLEANAGKRFNAGHVADVNDTLLLIGVSKPF</sequence>
<gene>
    <name evidence="9" type="ORF">SAMN04488071_1632</name>
</gene>
<feature type="active site" description="Charge relay system" evidence="6">
    <location>
        <position position="322"/>
    </location>
</feature>
<evidence type="ECO:0000259" key="8">
    <source>
        <dbReference type="Pfam" id="PF00082"/>
    </source>
</evidence>
<dbReference type="EMBL" id="FNAK01000003">
    <property type="protein sequence ID" value="SDD89899.1"/>
    <property type="molecule type" value="Genomic_DNA"/>
</dbReference>
<dbReference type="PROSITE" id="PS00138">
    <property type="entry name" value="SUBTILASE_SER"/>
    <property type="match status" value="1"/>
</dbReference>
<dbReference type="InterPro" id="IPR023828">
    <property type="entry name" value="Peptidase_S8_Ser-AS"/>
</dbReference>
<evidence type="ECO:0000256" key="2">
    <source>
        <dbReference type="ARBA" id="ARBA00022670"/>
    </source>
</evidence>
<dbReference type="InterPro" id="IPR036852">
    <property type="entry name" value="Peptidase_S8/S53_dom_sf"/>
</dbReference>
<proteinExistence type="inferred from homology"/>
<evidence type="ECO:0000256" key="3">
    <source>
        <dbReference type="ARBA" id="ARBA00022729"/>
    </source>
</evidence>
<dbReference type="CDD" id="cd04848">
    <property type="entry name" value="Peptidases_S8_Autotransporter_serine_protease_like"/>
    <property type="match status" value="1"/>
</dbReference>
<evidence type="ECO:0000256" key="7">
    <source>
        <dbReference type="SAM" id="SignalP"/>
    </source>
</evidence>
<feature type="active site" description="Charge relay system" evidence="6">
    <location>
        <position position="129"/>
    </location>
</feature>
<name>A0A1G6YHM4_9PROT</name>
<keyword evidence="3 7" id="KW-0732">Signal</keyword>
<keyword evidence="4 6" id="KW-0378">Hydrolase</keyword>
<dbReference type="SUPFAM" id="SSF52743">
    <property type="entry name" value="Subtilisin-like"/>
    <property type="match status" value="1"/>
</dbReference>
<protein>
    <submittedName>
        <fullName evidence="9">Serine protease, subtilisin family</fullName>
    </submittedName>
</protein>
<dbReference type="GO" id="GO:0004252">
    <property type="term" value="F:serine-type endopeptidase activity"/>
    <property type="evidence" value="ECO:0007669"/>
    <property type="project" value="UniProtKB-UniRule"/>
</dbReference>
<dbReference type="Proteomes" id="UP000183685">
    <property type="component" value="Unassembled WGS sequence"/>
</dbReference>
<dbReference type="OrthoDB" id="5405281at2"/>
<feature type="signal peptide" evidence="7">
    <location>
        <begin position="1"/>
        <end position="21"/>
    </location>
</feature>
<dbReference type="AlphaFoldDB" id="A0A1G6YHM4"/>
<dbReference type="STRING" id="637679.GCA_001550055_01314"/>
<comment type="similarity">
    <text evidence="1 6">Belongs to the peptidase S8 family.</text>
</comment>
<evidence type="ECO:0000256" key="5">
    <source>
        <dbReference type="ARBA" id="ARBA00022825"/>
    </source>
</evidence>
<evidence type="ECO:0000256" key="4">
    <source>
        <dbReference type="ARBA" id="ARBA00022801"/>
    </source>
</evidence>
<dbReference type="PANTHER" id="PTHR43806">
    <property type="entry name" value="PEPTIDASE S8"/>
    <property type="match status" value="1"/>
</dbReference>
<feature type="active site" description="Charge relay system" evidence="6">
    <location>
        <position position="89"/>
    </location>
</feature>
<dbReference type="InterPro" id="IPR000209">
    <property type="entry name" value="Peptidase_S8/S53_dom"/>
</dbReference>
<dbReference type="InterPro" id="IPR015500">
    <property type="entry name" value="Peptidase_S8_subtilisin-rel"/>
</dbReference>
<dbReference type="Pfam" id="PF00082">
    <property type="entry name" value="Peptidase_S8"/>
    <property type="match status" value="1"/>
</dbReference>
<keyword evidence="10" id="KW-1185">Reference proteome</keyword>
<evidence type="ECO:0000313" key="10">
    <source>
        <dbReference type="Proteomes" id="UP000183685"/>
    </source>
</evidence>
<feature type="chain" id="PRO_5010299696" evidence="7">
    <location>
        <begin position="22"/>
        <end position="790"/>
    </location>
</feature>
<dbReference type="PROSITE" id="PS51892">
    <property type="entry name" value="SUBTILASE"/>
    <property type="match status" value="1"/>
</dbReference>
<keyword evidence="2 6" id="KW-0645">Protease</keyword>
<evidence type="ECO:0000256" key="6">
    <source>
        <dbReference type="PROSITE-ProRule" id="PRU01240"/>
    </source>
</evidence>
<evidence type="ECO:0000256" key="1">
    <source>
        <dbReference type="ARBA" id="ARBA00011073"/>
    </source>
</evidence>
<dbReference type="InterPro" id="IPR034061">
    <property type="entry name" value="Peptidases_S8_Autotransporter"/>
</dbReference>
<dbReference type="InterPro" id="IPR050131">
    <property type="entry name" value="Peptidase_S8_subtilisin-like"/>
</dbReference>